<evidence type="ECO:0000313" key="3">
    <source>
        <dbReference type="Proteomes" id="UP000054248"/>
    </source>
</evidence>
<keyword evidence="3" id="KW-1185">Reference proteome</keyword>
<sequence length="60" mass="6309">MAATNLVIVNSGAGAWGSQEYCTTTQPRVRFGDKQQEPNCGHNGLPAPRPLRPGSQTKGG</sequence>
<organism evidence="2 3">
    <name type="scientific">Tulasnella calospora MUT 4182</name>
    <dbReference type="NCBI Taxonomy" id="1051891"/>
    <lineage>
        <taxon>Eukaryota</taxon>
        <taxon>Fungi</taxon>
        <taxon>Dikarya</taxon>
        <taxon>Basidiomycota</taxon>
        <taxon>Agaricomycotina</taxon>
        <taxon>Agaricomycetes</taxon>
        <taxon>Cantharellales</taxon>
        <taxon>Tulasnellaceae</taxon>
        <taxon>Tulasnella</taxon>
    </lineage>
</organism>
<accession>A0A0C3PM91</accession>
<dbReference type="HOGENOM" id="CLU_2943522_0_0_1"/>
<evidence type="ECO:0000313" key="2">
    <source>
        <dbReference type="EMBL" id="KIO15435.1"/>
    </source>
</evidence>
<dbReference type="Proteomes" id="UP000054248">
    <property type="component" value="Unassembled WGS sequence"/>
</dbReference>
<name>A0A0C3PM91_9AGAM</name>
<protein>
    <submittedName>
        <fullName evidence="2">Uncharacterized protein</fullName>
    </submittedName>
</protein>
<dbReference type="EMBL" id="KN824080">
    <property type="protein sequence ID" value="KIO15435.1"/>
    <property type="molecule type" value="Genomic_DNA"/>
</dbReference>
<reference evidence="3" key="2">
    <citation type="submission" date="2015-01" db="EMBL/GenBank/DDBJ databases">
        <title>Evolutionary Origins and Diversification of the Mycorrhizal Mutualists.</title>
        <authorList>
            <consortium name="DOE Joint Genome Institute"/>
            <consortium name="Mycorrhizal Genomics Consortium"/>
            <person name="Kohler A."/>
            <person name="Kuo A."/>
            <person name="Nagy L.G."/>
            <person name="Floudas D."/>
            <person name="Copeland A."/>
            <person name="Barry K.W."/>
            <person name="Cichocki N."/>
            <person name="Veneault-Fourrey C."/>
            <person name="LaButti K."/>
            <person name="Lindquist E.A."/>
            <person name="Lipzen A."/>
            <person name="Lundell T."/>
            <person name="Morin E."/>
            <person name="Murat C."/>
            <person name="Riley R."/>
            <person name="Ohm R."/>
            <person name="Sun H."/>
            <person name="Tunlid A."/>
            <person name="Henrissat B."/>
            <person name="Grigoriev I.V."/>
            <person name="Hibbett D.S."/>
            <person name="Martin F."/>
        </authorList>
    </citation>
    <scope>NUCLEOTIDE SEQUENCE [LARGE SCALE GENOMIC DNA]</scope>
    <source>
        <strain evidence="3">MUT 4182</strain>
    </source>
</reference>
<dbReference type="AlphaFoldDB" id="A0A0C3PM91"/>
<evidence type="ECO:0000256" key="1">
    <source>
        <dbReference type="SAM" id="MobiDB-lite"/>
    </source>
</evidence>
<reference evidence="2 3" key="1">
    <citation type="submission" date="2014-04" db="EMBL/GenBank/DDBJ databases">
        <authorList>
            <consortium name="DOE Joint Genome Institute"/>
            <person name="Kuo A."/>
            <person name="Girlanda M."/>
            <person name="Perotto S."/>
            <person name="Kohler A."/>
            <person name="Nagy L.G."/>
            <person name="Floudas D."/>
            <person name="Copeland A."/>
            <person name="Barry K.W."/>
            <person name="Cichocki N."/>
            <person name="Veneault-Fourrey C."/>
            <person name="LaButti K."/>
            <person name="Lindquist E.A."/>
            <person name="Lipzen A."/>
            <person name="Lundell T."/>
            <person name="Morin E."/>
            <person name="Murat C."/>
            <person name="Sun H."/>
            <person name="Tunlid A."/>
            <person name="Henrissat B."/>
            <person name="Grigoriev I.V."/>
            <person name="Hibbett D.S."/>
            <person name="Martin F."/>
            <person name="Nordberg H.P."/>
            <person name="Cantor M.N."/>
            <person name="Hua S.X."/>
        </authorList>
    </citation>
    <scope>NUCLEOTIDE SEQUENCE [LARGE SCALE GENOMIC DNA]</scope>
    <source>
        <strain evidence="2 3">MUT 4182</strain>
    </source>
</reference>
<feature type="region of interest" description="Disordered" evidence="1">
    <location>
        <begin position="31"/>
        <end position="60"/>
    </location>
</feature>
<gene>
    <name evidence="2" type="ORF">M407DRAFT_34989</name>
</gene>
<proteinExistence type="predicted"/>